<protein>
    <submittedName>
        <fullName evidence="2">Uncharacterized protein</fullName>
    </submittedName>
</protein>
<feature type="compositionally biased region" description="Gly residues" evidence="1">
    <location>
        <begin position="39"/>
        <end position="48"/>
    </location>
</feature>
<comment type="caution">
    <text evidence="2">The sequence shown here is derived from an EMBL/GenBank/DDBJ whole genome shotgun (WGS) entry which is preliminary data.</text>
</comment>
<proteinExistence type="predicted"/>
<evidence type="ECO:0000313" key="3">
    <source>
        <dbReference type="Proteomes" id="UP000292702"/>
    </source>
</evidence>
<feature type="non-terminal residue" evidence="2">
    <location>
        <position position="66"/>
    </location>
</feature>
<evidence type="ECO:0000313" key="2">
    <source>
        <dbReference type="EMBL" id="TCD60503.1"/>
    </source>
</evidence>
<name>A0A4R0R3N6_9APHY</name>
<dbReference type="AlphaFoldDB" id="A0A4R0R3N6"/>
<keyword evidence="3" id="KW-1185">Reference proteome</keyword>
<feature type="region of interest" description="Disordered" evidence="1">
    <location>
        <begin position="1"/>
        <end position="66"/>
    </location>
</feature>
<dbReference type="EMBL" id="RWJN01000587">
    <property type="protein sequence ID" value="TCD60503.1"/>
    <property type="molecule type" value="Genomic_DNA"/>
</dbReference>
<reference evidence="2 3" key="1">
    <citation type="submission" date="2018-11" db="EMBL/GenBank/DDBJ databases">
        <title>Genome assembly of Steccherinum ochraceum LE-BIN_3174, the white-rot fungus of the Steccherinaceae family (The Residual Polyporoid clade, Polyporales, Basidiomycota).</title>
        <authorList>
            <person name="Fedorova T.V."/>
            <person name="Glazunova O.A."/>
            <person name="Landesman E.O."/>
            <person name="Moiseenko K.V."/>
            <person name="Psurtseva N.V."/>
            <person name="Savinova O.S."/>
            <person name="Shakhova N.V."/>
            <person name="Tyazhelova T.V."/>
            <person name="Vasina D.V."/>
        </authorList>
    </citation>
    <scope>NUCLEOTIDE SEQUENCE [LARGE SCALE GENOMIC DNA]</scope>
    <source>
        <strain evidence="2 3">LE-BIN_3174</strain>
    </source>
</reference>
<dbReference type="Proteomes" id="UP000292702">
    <property type="component" value="Unassembled WGS sequence"/>
</dbReference>
<feature type="compositionally biased region" description="Basic and acidic residues" evidence="1">
    <location>
        <begin position="13"/>
        <end position="23"/>
    </location>
</feature>
<evidence type="ECO:0000256" key="1">
    <source>
        <dbReference type="SAM" id="MobiDB-lite"/>
    </source>
</evidence>
<organism evidence="2 3">
    <name type="scientific">Steccherinum ochraceum</name>
    <dbReference type="NCBI Taxonomy" id="92696"/>
    <lineage>
        <taxon>Eukaryota</taxon>
        <taxon>Fungi</taxon>
        <taxon>Dikarya</taxon>
        <taxon>Basidiomycota</taxon>
        <taxon>Agaricomycotina</taxon>
        <taxon>Agaricomycetes</taxon>
        <taxon>Polyporales</taxon>
        <taxon>Steccherinaceae</taxon>
        <taxon>Steccherinum</taxon>
    </lineage>
</organism>
<sequence length="66" mass="7017">MAQNQAEGVHGYQNDHHFARDRNNGPGGGGLDDTWNDSGPGGPNAQGGGRRHRFAQAFGPHFGNFT</sequence>
<accession>A0A4R0R3N6</accession>
<gene>
    <name evidence="2" type="ORF">EIP91_009949</name>
</gene>